<dbReference type="AlphaFoldDB" id="A0A381TG99"/>
<protein>
    <submittedName>
        <fullName evidence="1">Uncharacterized protein</fullName>
    </submittedName>
</protein>
<name>A0A381TG99_9ZZZZ</name>
<feature type="non-terminal residue" evidence="1">
    <location>
        <position position="30"/>
    </location>
</feature>
<dbReference type="EMBL" id="UINC01004251">
    <property type="protein sequence ID" value="SVA12963.1"/>
    <property type="molecule type" value="Genomic_DNA"/>
</dbReference>
<accession>A0A381TG99</accession>
<sequence length="30" mass="3278">MGSDKALFVSEGKTQLSIAFSLLKNHVEQV</sequence>
<reference evidence="1" key="1">
    <citation type="submission" date="2018-05" db="EMBL/GenBank/DDBJ databases">
        <authorList>
            <person name="Lanie J.A."/>
            <person name="Ng W.-L."/>
            <person name="Kazmierczak K.M."/>
            <person name="Andrzejewski T.M."/>
            <person name="Davidsen T.M."/>
            <person name="Wayne K.J."/>
            <person name="Tettelin H."/>
            <person name="Glass J.I."/>
            <person name="Rusch D."/>
            <person name="Podicherti R."/>
            <person name="Tsui H.-C.T."/>
            <person name="Winkler M.E."/>
        </authorList>
    </citation>
    <scope>NUCLEOTIDE SEQUENCE</scope>
</reference>
<proteinExistence type="predicted"/>
<gene>
    <name evidence="1" type="ORF">METZ01_LOCUS65817</name>
</gene>
<evidence type="ECO:0000313" key="1">
    <source>
        <dbReference type="EMBL" id="SVA12963.1"/>
    </source>
</evidence>
<organism evidence="1">
    <name type="scientific">marine metagenome</name>
    <dbReference type="NCBI Taxonomy" id="408172"/>
    <lineage>
        <taxon>unclassified sequences</taxon>
        <taxon>metagenomes</taxon>
        <taxon>ecological metagenomes</taxon>
    </lineage>
</organism>